<dbReference type="PANTHER" id="PTHR34535">
    <property type="entry name" value="HYDROGENASE MATURATION FACTOR HYPA"/>
    <property type="match status" value="1"/>
</dbReference>
<feature type="binding site" evidence="4">
    <location>
        <position position="73"/>
    </location>
    <ligand>
        <name>Zn(2+)</name>
        <dbReference type="ChEBI" id="CHEBI:29105"/>
    </ligand>
</feature>
<dbReference type="GO" id="GO:0051604">
    <property type="term" value="P:protein maturation"/>
    <property type="evidence" value="ECO:0007669"/>
    <property type="project" value="InterPro"/>
</dbReference>
<evidence type="ECO:0000256" key="1">
    <source>
        <dbReference type="ARBA" id="ARBA00022596"/>
    </source>
</evidence>
<gene>
    <name evidence="4 5" type="primary">hypA</name>
    <name evidence="5" type="ORF">C3729_09520</name>
</gene>
<feature type="binding site" evidence="4">
    <location>
        <position position="2"/>
    </location>
    <ligand>
        <name>Ni(2+)</name>
        <dbReference type="ChEBI" id="CHEBI:49786"/>
    </ligand>
</feature>
<dbReference type="EMBL" id="PTPZ01000005">
    <property type="protein sequence ID" value="PPZ91243.1"/>
    <property type="molecule type" value="Genomic_DNA"/>
</dbReference>
<name>A0A2S7I3V1_9FLAO</name>
<keyword evidence="2 4" id="KW-0479">Metal-binding</keyword>
<evidence type="ECO:0000256" key="4">
    <source>
        <dbReference type="HAMAP-Rule" id="MF_00213"/>
    </source>
</evidence>
<organism evidence="5 6">
    <name type="scientific">Cloacibacterium normanense</name>
    <dbReference type="NCBI Taxonomy" id="237258"/>
    <lineage>
        <taxon>Bacteria</taxon>
        <taxon>Pseudomonadati</taxon>
        <taxon>Bacteroidota</taxon>
        <taxon>Flavobacteriia</taxon>
        <taxon>Flavobacteriales</taxon>
        <taxon>Weeksellaceae</taxon>
    </lineage>
</organism>
<evidence type="ECO:0000256" key="3">
    <source>
        <dbReference type="ARBA" id="ARBA00022833"/>
    </source>
</evidence>
<evidence type="ECO:0000313" key="6">
    <source>
        <dbReference type="Proteomes" id="UP000238565"/>
    </source>
</evidence>
<comment type="similarity">
    <text evidence="4">Belongs to the HypA/HybF family.</text>
</comment>
<feature type="binding site" evidence="4">
    <location>
        <position position="92"/>
    </location>
    <ligand>
        <name>Zn(2+)</name>
        <dbReference type="ChEBI" id="CHEBI:29105"/>
    </ligand>
</feature>
<dbReference type="GO" id="GO:0016151">
    <property type="term" value="F:nickel cation binding"/>
    <property type="evidence" value="ECO:0007669"/>
    <property type="project" value="UniProtKB-UniRule"/>
</dbReference>
<dbReference type="PIRSF" id="PIRSF004761">
    <property type="entry name" value="Hydrgn_mat_HypA"/>
    <property type="match status" value="1"/>
</dbReference>
<accession>A0A2S7I3V1</accession>
<sequence length="113" mass="12793">MHELSIATSILKTATQEVEKINGKKVEEIYLEIGKISGIEIPSLEFAWEQCMKDSVLENAKVHITEPDGFARCAECNHEFEISKIYDSCERCGSPFKEIITGQEMKIKKLIIS</sequence>
<dbReference type="RefSeq" id="WP_104793920.1">
    <property type="nucleotide sequence ID" value="NZ_JAYSFO010000009.1"/>
</dbReference>
<evidence type="ECO:0000256" key="2">
    <source>
        <dbReference type="ARBA" id="ARBA00022723"/>
    </source>
</evidence>
<comment type="caution">
    <text evidence="5">The sequence shown here is derived from an EMBL/GenBank/DDBJ whole genome shotgun (WGS) entry which is preliminary data.</text>
</comment>
<keyword evidence="1 4" id="KW-0533">Nickel</keyword>
<feature type="binding site" evidence="4">
    <location>
        <position position="76"/>
    </location>
    <ligand>
        <name>Zn(2+)</name>
        <dbReference type="ChEBI" id="CHEBI:29105"/>
    </ligand>
</feature>
<dbReference type="Pfam" id="PF01155">
    <property type="entry name" value="HypA"/>
    <property type="match status" value="1"/>
</dbReference>
<dbReference type="HAMAP" id="MF_00213">
    <property type="entry name" value="HypA_HybF"/>
    <property type="match status" value="1"/>
</dbReference>
<reference evidence="5 6" key="1">
    <citation type="submission" date="2018-02" db="EMBL/GenBank/DDBJ databases">
        <title>Draft genome sequence of bacterial isolates from marine environment.</title>
        <authorList>
            <person name="Singh S.K."/>
            <person name="Hill R."/>
            <person name="Major S."/>
            <person name="Cai H."/>
            <person name="Li Y."/>
        </authorList>
    </citation>
    <scope>NUCLEOTIDE SEQUENCE [LARGE SCALE GENOMIC DNA]</scope>
    <source>
        <strain evidence="5 6">IMET F</strain>
    </source>
</reference>
<dbReference type="Proteomes" id="UP000238565">
    <property type="component" value="Unassembled WGS sequence"/>
</dbReference>
<feature type="binding site" evidence="4">
    <location>
        <position position="89"/>
    </location>
    <ligand>
        <name>Zn(2+)</name>
        <dbReference type="ChEBI" id="CHEBI:29105"/>
    </ligand>
</feature>
<dbReference type="GO" id="GO:0008270">
    <property type="term" value="F:zinc ion binding"/>
    <property type="evidence" value="ECO:0007669"/>
    <property type="project" value="UniProtKB-UniRule"/>
</dbReference>
<dbReference type="Gene3D" id="3.30.2320.80">
    <property type="match status" value="1"/>
</dbReference>
<keyword evidence="3 4" id="KW-0862">Zinc</keyword>
<evidence type="ECO:0000313" key="5">
    <source>
        <dbReference type="EMBL" id="PPZ91243.1"/>
    </source>
</evidence>
<comment type="function">
    <text evidence="4">Involved in the maturation of [NiFe] hydrogenases. Required for nickel insertion into the metal center of the hydrogenase.</text>
</comment>
<dbReference type="PANTHER" id="PTHR34535:SF3">
    <property type="entry name" value="HYDROGENASE MATURATION FACTOR HYPA"/>
    <property type="match status" value="1"/>
</dbReference>
<dbReference type="NCBIfam" id="TIGR00100">
    <property type="entry name" value="hypA"/>
    <property type="match status" value="1"/>
</dbReference>
<dbReference type="InterPro" id="IPR000688">
    <property type="entry name" value="HypA/HybF"/>
</dbReference>
<proteinExistence type="inferred from homology"/>
<dbReference type="AlphaFoldDB" id="A0A2S7I3V1"/>
<protein>
    <recommendedName>
        <fullName evidence="4">Hydrogenase maturation factor HypA</fullName>
    </recommendedName>
</protein>